<evidence type="ECO:0000313" key="2">
    <source>
        <dbReference type="Proteomes" id="UP000738349"/>
    </source>
</evidence>
<dbReference type="Gene3D" id="1.10.8.80">
    <property type="entry name" value="Magnesium chelatase subunit I, C-Terminal domain"/>
    <property type="match status" value="1"/>
</dbReference>
<dbReference type="PANTHER" id="PTHR11603:SF132">
    <property type="entry name" value="C2H2-TYPE DOMAIN-CONTAINING PROTEIN"/>
    <property type="match status" value="1"/>
</dbReference>
<dbReference type="PANTHER" id="PTHR11603">
    <property type="entry name" value="AAA FAMILY ATPASE"/>
    <property type="match status" value="1"/>
</dbReference>
<organism evidence="1 2">
    <name type="scientific">Dactylonectria macrodidyma</name>
    <dbReference type="NCBI Taxonomy" id="307937"/>
    <lineage>
        <taxon>Eukaryota</taxon>
        <taxon>Fungi</taxon>
        <taxon>Dikarya</taxon>
        <taxon>Ascomycota</taxon>
        <taxon>Pezizomycotina</taxon>
        <taxon>Sordariomycetes</taxon>
        <taxon>Hypocreomycetidae</taxon>
        <taxon>Hypocreales</taxon>
        <taxon>Nectriaceae</taxon>
        <taxon>Dactylonectria</taxon>
    </lineage>
</organism>
<gene>
    <name evidence="1" type="ORF">EDB81DRAFT_711831</name>
</gene>
<keyword evidence="2" id="KW-1185">Reference proteome</keyword>
<name>A0A9P9FMA6_9HYPO</name>
<protein>
    <recommendedName>
        <fullName evidence="3">Magnesium chelatase</fullName>
    </recommendedName>
</protein>
<dbReference type="PROSITE" id="PS00923">
    <property type="entry name" value="ASP_GLU_RACEMASE_1"/>
    <property type="match status" value="1"/>
</dbReference>
<dbReference type="AlphaFoldDB" id="A0A9P9FMA6"/>
<comment type="caution">
    <text evidence="1">The sequence shown here is derived from an EMBL/GenBank/DDBJ whole genome shotgun (WGS) entry which is preliminary data.</text>
</comment>
<dbReference type="Proteomes" id="UP000738349">
    <property type="component" value="Unassembled WGS sequence"/>
</dbReference>
<dbReference type="OrthoDB" id="5582146at2759"/>
<sequence length="371" mass="40148">MMADDALLDKVHALSDLELAILLCLISREHCLVSTPSDAIEDLLQELQLVVTKTFGLSWVVIDCNSSTTLEDFAAALLIPHQPAPSSTGHSASPFQLIRADSYFVSRPSPSSNPSAPLSPSLAGPSSSSIANVVFAKNLDRASQAVQIQALELLRTRRIFTRTSVQTAPKQFVFVPVLEAESGGEARVTPHLNDFLYIAYWHNPEDGFVNLEEHDVGDAADTASTGSVVKRGVGEDASTGPPLILETEISHLGTLSKQAQVDIDVVRYQMNIISFLRMHRAVAGGMTPTATKHFTQLMRCLAPLHRLDYVTPALVGLAAGKVYLHRIQLTPPGKERSMQWGSRVDAVEALLEDIGPEDVIEDVLGMVTAPL</sequence>
<dbReference type="InterPro" id="IPR052041">
    <property type="entry name" value="Nucleic_acid_metab_PIN/TRAM"/>
</dbReference>
<accession>A0A9P9FMA6</accession>
<dbReference type="EMBL" id="JAGMUV010000003">
    <property type="protein sequence ID" value="KAH7165854.1"/>
    <property type="molecule type" value="Genomic_DNA"/>
</dbReference>
<feature type="non-terminal residue" evidence="1">
    <location>
        <position position="1"/>
    </location>
</feature>
<evidence type="ECO:0008006" key="3">
    <source>
        <dbReference type="Google" id="ProtNLM"/>
    </source>
</evidence>
<reference evidence="1" key="1">
    <citation type="journal article" date="2021" name="Nat. Commun.">
        <title>Genetic determinants of endophytism in the Arabidopsis root mycobiome.</title>
        <authorList>
            <person name="Mesny F."/>
            <person name="Miyauchi S."/>
            <person name="Thiergart T."/>
            <person name="Pickel B."/>
            <person name="Atanasova L."/>
            <person name="Karlsson M."/>
            <person name="Huettel B."/>
            <person name="Barry K.W."/>
            <person name="Haridas S."/>
            <person name="Chen C."/>
            <person name="Bauer D."/>
            <person name="Andreopoulos W."/>
            <person name="Pangilinan J."/>
            <person name="LaButti K."/>
            <person name="Riley R."/>
            <person name="Lipzen A."/>
            <person name="Clum A."/>
            <person name="Drula E."/>
            <person name="Henrissat B."/>
            <person name="Kohler A."/>
            <person name="Grigoriev I.V."/>
            <person name="Martin F.M."/>
            <person name="Hacquard S."/>
        </authorList>
    </citation>
    <scope>NUCLEOTIDE SEQUENCE</scope>
    <source>
        <strain evidence="1">MPI-CAGE-AT-0147</strain>
    </source>
</reference>
<dbReference type="GO" id="GO:0016851">
    <property type="term" value="F:magnesium chelatase activity"/>
    <property type="evidence" value="ECO:0007669"/>
    <property type="project" value="UniProtKB-EC"/>
</dbReference>
<evidence type="ECO:0000313" key="1">
    <source>
        <dbReference type="EMBL" id="KAH7165854.1"/>
    </source>
</evidence>
<dbReference type="InterPro" id="IPR018187">
    <property type="entry name" value="Asp/Glu_racemase_AS_1"/>
</dbReference>
<proteinExistence type="predicted"/>